<dbReference type="Proteomes" id="UP000198677">
    <property type="component" value="Unassembled WGS sequence"/>
</dbReference>
<gene>
    <name evidence="3" type="ORF">SAMN05444583_12612</name>
</gene>
<sequence length="119" mass="12526">MHPTGARGSAPRCGRASRPPPPIRGADYAAVHLVDLPDVHAEAVARVIAAAATTESGLARAYYGDRPGHPVVMARAHWAAVTATARGDEGALPYLREHAGRVRRVDCGDLATGVDRDTR</sequence>
<dbReference type="InterPro" id="IPR025877">
    <property type="entry name" value="MobA-like_NTP_Trfase"/>
</dbReference>
<evidence type="ECO:0000259" key="2">
    <source>
        <dbReference type="Pfam" id="PF12804"/>
    </source>
</evidence>
<dbReference type="GO" id="GO:0016779">
    <property type="term" value="F:nucleotidyltransferase activity"/>
    <property type="evidence" value="ECO:0007669"/>
    <property type="project" value="UniProtKB-ARBA"/>
</dbReference>
<proteinExistence type="predicted"/>
<evidence type="ECO:0000313" key="3">
    <source>
        <dbReference type="EMBL" id="SEM18937.1"/>
    </source>
</evidence>
<protein>
    <submittedName>
        <fullName evidence="3">Nicotine blue oxidoreductase</fullName>
    </submittedName>
</protein>
<reference evidence="4" key="1">
    <citation type="submission" date="2016-10" db="EMBL/GenBank/DDBJ databases">
        <authorList>
            <person name="Varghese N."/>
            <person name="Submissions S."/>
        </authorList>
    </citation>
    <scope>NUCLEOTIDE SEQUENCE [LARGE SCALE GENOMIC DNA]</scope>
    <source>
        <strain evidence="4">DSM 44675</strain>
    </source>
</reference>
<evidence type="ECO:0000313" key="4">
    <source>
        <dbReference type="Proteomes" id="UP000198677"/>
    </source>
</evidence>
<feature type="domain" description="MobA-like NTP transferase" evidence="2">
    <location>
        <begin position="25"/>
        <end position="98"/>
    </location>
</feature>
<accession>A0A1H7WDD8</accession>
<dbReference type="EMBL" id="FOAW01000026">
    <property type="protein sequence ID" value="SEM18937.1"/>
    <property type="molecule type" value="Genomic_DNA"/>
</dbReference>
<feature type="region of interest" description="Disordered" evidence="1">
    <location>
        <begin position="1"/>
        <end position="24"/>
    </location>
</feature>
<name>A0A1H7WDD8_9NOCA</name>
<keyword evidence="4" id="KW-1185">Reference proteome</keyword>
<dbReference type="SUPFAM" id="SSF53448">
    <property type="entry name" value="Nucleotide-diphospho-sugar transferases"/>
    <property type="match status" value="1"/>
</dbReference>
<dbReference type="AlphaFoldDB" id="A0A1H7WDD8"/>
<dbReference type="Gene3D" id="3.90.550.10">
    <property type="entry name" value="Spore Coat Polysaccharide Biosynthesis Protein SpsA, Chain A"/>
    <property type="match status" value="1"/>
</dbReference>
<organism evidence="3 4">
    <name type="scientific">Rhodococcus maanshanensis</name>
    <dbReference type="NCBI Taxonomy" id="183556"/>
    <lineage>
        <taxon>Bacteria</taxon>
        <taxon>Bacillati</taxon>
        <taxon>Actinomycetota</taxon>
        <taxon>Actinomycetes</taxon>
        <taxon>Mycobacteriales</taxon>
        <taxon>Nocardiaceae</taxon>
        <taxon>Rhodococcus</taxon>
    </lineage>
</organism>
<evidence type="ECO:0000256" key="1">
    <source>
        <dbReference type="SAM" id="MobiDB-lite"/>
    </source>
</evidence>
<dbReference type="InterPro" id="IPR029044">
    <property type="entry name" value="Nucleotide-diphossugar_trans"/>
</dbReference>
<dbReference type="Pfam" id="PF12804">
    <property type="entry name" value="NTP_transf_3"/>
    <property type="match status" value="1"/>
</dbReference>